<evidence type="ECO:0000313" key="7">
    <source>
        <dbReference type="EMBL" id="ORY38088.1"/>
    </source>
</evidence>
<keyword evidence="5" id="KW-0472">Membrane</keyword>
<reference evidence="7 8" key="1">
    <citation type="submission" date="2016-08" db="EMBL/GenBank/DDBJ databases">
        <title>A Parts List for Fungal Cellulosomes Revealed by Comparative Genomics.</title>
        <authorList>
            <consortium name="DOE Joint Genome Institute"/>
            <person name="Haitjema C.H."/>
            <person name="Gilmore S.P."/>
            <person name="Henske J.K."/>
            <person name="Solomon K.V."/>
            <person name="De Groot R."/>
            <person name="Kuo A."/>
            <person name="Mondo S.J."/>
            <person name="Salamov A.A."/>
            <person name="Labutti K."/>
            <person name="Zhao Z."/>
            <person name="Chiniquy J."/>
            <person name="Barry K."/>
            <person name="Brewer H.M."/>
            <person name="Purvine S.O."/>
            <person name="Wright A.T."/>
            <person name="Boxma B."/>
            <person name="Van Alen T."/>
            <person name="Hackstein J.H."/>
            <person name="Baker S.E."/>
            <person name="Grigoriev I.V."/>
            <person name="O'Malley M.A."/>
        </authorList>
    </citation>
    <scope>NUCLEOTIDE SEQUENCE [LARGE SCALE GENOMIC DNA]</scope>
    <source>
        <strain evidence="7 8">G1</strain>
    </source>
</reference>
<evidence type="ECO:0000259" key="6">
    <source>
        <dbReference type="Pfam" id="PF02140"/>
    </source>
</evidence>
<sequence length="620" mass="73781">MDEEEYFLLDDKSNKKKRIQNQKNIIIIILLALVSLFVTYILTVRILDYYESQKDIKYDEIIYEINGGKFIDFINNNIDNIDNNYYNMDLNYDYDNEENMNNQNDENDINENDFTGSINDNNNENTIIGSNDDNENEIAINENNVNGDQHESIINGKENNKNNDKDKEYNKMEGSYDENMKNSNSEMIINNNDNINKNKVDLDNFMLLNRKNRKGPITLNRENDDGSKLNIYSMIINSDENKIYTYDNTVVDFQLMEPVLRLREEFLCDYRDDMPPESYYGYSLSCPLHYTISINDTFYGRREYDSIHCTRFPNGDEVPIGDLVAYSDCGENKTELVKELCEGKRECVLKPSKHIFGETCFYYRYLQVKYHCVKDKIFKNQQIAIVTFADKIKENSVYENSISEFYQYSKIHGYQFLLKRNKYDYTRDTLYMKLYSLLEIMLDGLKNNKYDWIFWVDSDTIIGNPNIKLESFLPENDNIHFIASNDSNGLSTGVFFLRVHPWSLNFLNRALSYSYFNIKKSQRYSEQTSINNVLLESDEQEHYTIVPQDWFNSYLSNKNKGDFIIHLAGEDEKDEKAKEVRLEIKKMKWYKYKTNKEMRREVRYYYSLPKNKQHKLKMKW</sequence>
<accession>A0A1Y2BTK3</accession>
<dbReference type="Pfam" id="PF02140">
    <property type="entry name" value="SUEL_Lectin"/>
    <property type="match status" value="1"/>
</dbReference>
<dbReference type="GO" id="GO:0016757">
    <property type="term" value="F:glycosyltransferase activity"/>
    <property type="evidence" value="ECO:0007669"/>
    <property type="project" value="UniProtKB-KW"/>
</dbReference>
<feature type="compositionally biased region" description="Basic and acidic residues" evidence="4">
    <location>
        <begin position="158"/>
        <end position="167"/>
    </location>
</feature>
<evidence type="ECO:0000256" key="1">
    <source>
        <dbReference type="ARBA" id="ARBA00005664"/>
    </source>
</evidence>
<comment type="caution">
    <text evidence="7">The sequence shown here is derived from an EMBL/GenBank/DDBJ whole genome shotgun (WGS) entry which is preliminary data.</text>
</comment>
<protein>
    <recommendedName>
        <fullName evidence="6">SUEL-type lectin domain-containing protein</fullName>
    </recommendedName>
</protein>
<dbReference type="InterPro" id="IPR000922">
    <property type="entry name" value="Lectin_gal-bd_dom"/>
</dbReference>
<dbReference type="GO" id="GO:0030246">
    <property type="term" value="F:carbohydrate binding"/>
    <property type="evidence" value="ECO:0007669"/>
    <property type="project" value="InterPro"/>
</dbReference>
<dbReference type="STRING" id="1754190.A0A1Y2BTK3"/>
<feature type="region of interest" description="Disordered" evidence="4">
    <location>
        <begin position="148"/>
        <end position="167"/>
    </location>
</feature>
<keyword evidence="5" id="KW-0812">Transmembrane</keyword>
<comment type="similarity">
    <text evidence="1">Belongs to the glycosyltransferase 34 family.</text>
</comment>
<dbReference type="InterPro" id="IPR008630">
    <property type="entry name" value="Glyco_trans_34"/>
</dbReference>
<dbReference type="InterPro" id="IPR043159">
    <property type="entry name" value="Lectin_gal-bd_sf"/>
</dbReference>
<name>A0A1Y2BTK3_9FUNG</name>
<dbReference type="PANTHER" id="PTHR31306:SF8">
    <property type="entry name" value="GLYCOSYLTRANSFERASE FAMILY 34 PROTEIN"/>
    <property type="match status" value="1"/>
</dbReference>
<dbReference type="AlphaFoldDB" id="A0A1Y2BTK3"/>
<keyword evidence="8" id="KW-1185">Reference proteome</keyword>
<dbReference type="PANTHER" id="PTHR31306">
    <property type="entry name" value="ALPHA-1,6-MANNOSYLTRANSFERASE MNN11-RELATED"/>
    <property type="match status" value="1"/>
</dbReference>
<dbReference type="Proteomes" id="UP000193920">
    <property type="component" value="Unassembled WGS sequence"/>
</dbReference>
<dbReference type="GO" id="GO:0006487">
    <property type="term" value="P:protein N-linked glycosylation"/>
    <property type="evidence" value="ECO:0007669"/>
    <property type="project" value="TreeGrafter"/>
</dbReference>
<feature type="domain" description="SUEL-type lectin" evidence="6">
    <location>
        <begin position="284"/>
        <end position="372"/>
    </location>
</feature>
<feature type="transmembrane region" description="Helical" evidence="5">
    <location>
        <begin position="25"/>
        <end position="47"/>
    </location>
</feature>
<evidence type="ECO:0000256" key="5">
    <source>
        <dbReference type="SAM" id="Phobius"/>
    </source>
</evidence>
<keyword evidence="2" id="KW-0328">Glycosyltransferase</keyword>
<dbReference type="EMBL" id="MCOG01000138">
    <property type="protein sequence ID" value="ORY38088.1"/>
    <property type="molecule type" value="Genomic_DNA"/>
</dbReference>
<dbReference type="Gene3D" id="3.90.550.10">
    <property type="entry name" value="Spore Coat Polysaccharide Biosynthesis Protein SpsA, Chain A"/>
    <property type="match status" value="1"/>
</dbReference>
<dbReference type="Pfam" id="PF05637">
    <property type="entry name" value="Glyco_transf_34"/>
    <property type="match status" value="2"/>
</dbReference>
<dbReference type="Gene3D" id="2.60.120.740">
    <property type="match status" value="1"/>
</dbReference>
<evidence type="ECO:0000256" key="3">
    <source>
        <dbReference type="ARBA" id="ARBA00022679"/>
    </source>
</evidence>
<dbReference type="InterPro" id="IPR029044">
    <property type="entry name" value="Nucleotide-diphossugar_trans"/>
</dbReference>
<gene>
    <name evidence="7" type="ORF">LY90DRAFT_672657</name>
</gene>
<keyword evidence="5" id="KW-1133">Transmembrane helix</keyword>
<evidence type="ECO:0000313" key="8">
    <source>
        <dbReference type="Proteomes" id="UP000193920"/>
    </source>
</evidence>
<keyword evidence="3" id="KW-0808">Transferase</keyword>
<dbReference type="GO" id="GO:0000139">
    <property type="term" value="C:Golgi membrane"/>
    <property type="evidence" value="ECO:0007669"/>
    <property type="project" value="TreeGrafter"/>
</dbReference>
<organism evidence="7 8">
    <name type="scientific">Neocallimastix californiae</name>
    <dbReference type="NCBI Taxonomy" id="1754190"/>
    <lineage>
        <taxon>Eukaryota</taxon>
        <taxon>Fungi</taxon>
        <taxon>Fungi incertae sedis</taxon>
        <taxon>Chytridiomycota</taxon>
        <taxon>Chytridiomycota incertae sedis</taxon>
        <taxon>Neocallimastigomycetes</taxon>
        <taxon>Neocallimastigales</taxon>
        <taxon>Neocallimastigaceae</taxon>
        <taxon>Neocallimastix</taxon>
    </lineage>
</organism>
<evidence type="ECO:0000256" key="2">
    <source>
        <dbReference type="ARBA" id="ARBA00022676"/>
    </source>
</evidence>
<evidence type="ECO:0000256" key="4">
    <source>
        <dbReference type="SAM" id="MobiDB-lite"/>
    </source>
</evidence>
<dbReference type="CDD" id="cd22823">
    <property type="entry name" value="Gal_Rha_Lectin"/>
    <property type="match status" value="1"/>
</dbReference>
<proteinExistence type="inferred from homology"/>
<dbReference type="OrthoDB" id="2154537at2759"/>